<gene>
    <name evidence="2" type="ORF">ES332_A05G325400v1</name>
</gene>
<dbReference type="AlphaFoldDB" id="A0A5D2QMD6"/>
<dbReference type="Proteomes" id="UP000322667">
    <property type="component" value="Chromosome A05"/>
</dbReference>
<evidence type="ECO:0000313" key="2">
    <source>
        <dbReference type="EMBL" id="TYI29569.1"/>
    </source>
</evidence>
<protein>
    <submittedName>
        <fullName evidence="2">Uncharacterized protein</fullName>
    </submittedName>
</protein>
<reference evidence="2 3" key="1">
    <citation type="submission" date="2019-07" db="EMBL/GenBank/DDBJ databases">
        <title>WGS assembly of Gossypium tomentosum.</title>
        <authorList>
            <person name="Chen Z.J."/>
            <person name="Sreedasyam A."/>
            <person name="Ando A."/>
            <person name="Song Q."/>
            <person name="De L."/>
            <person name="Hulse-Kemp A."/>
            <person name="Ding M."/>
            <person name="Ye W."/>
            <person name="Kirkbride R."/>
            <person name="Jenkins J."/>
            <person name="Plott C."/>
            <person name="Lovell J."/>
            <person name="Lin Y.-M."/>
            <person name="Vaughn R."/>
            <person name="Liu B."/>
            <person name="Li W."/>
            <person name="Simpson S."/>
            <person name="Scheffler B."/>
            <person name="Saski C."/>
            <person name="Grover C."/>
            <person name="Hu G."/>
            <person name="Conover J."/>
            <person name="Carlson J."/>
            <person name="Shu S."/>
            <person name="Boston L."/>
            <person name="Williams M."/>
            <person name="Peterson D."/>
            <person name="Mcgee K."/>
            <person name="Jones D."/>
            <person name="Wendel J."/>
            <person name="Stelly D."/>
            <person name="Grimwood J."/>
            <person name="Schmutz J."/>
        </authorList>
    </citation>
    <scope>NUCLEOTIDE SEQUENCE [LARGE SCALE GENOMIC DNA]</scope>
    <source>
        <strain evidence="2">7179.01</strain>
    </source>
</reference>
<feature type="region of interest" description="Disordered" evidence="1">
    <location>
        <begin position="1"/>
        <end position="54"/>
    </location>
</feature>
<accession>A0A5D2QMD6</accession>
<keyword evidence="3" id="KW-1185">Reference proteome</keyword>
<sequence>MEEKPRRHGHGQLREEEPPLPAITTAPVAGRRRRRRRSRWPENQKKLHFSPFCE</sequence>
<evidence type="ECO:0000313" key="3">
    <source>
        <dbReference type="Proteomes" id="UP000322667"/>
    </source>
</evidence>
<name>A0A5D2QMD6_GOSTO</name>
<dbReference type="EMBL" id="CM017614">
    <property type="protein sequence ID" value="TYI29569.1"/>
    <property type="molecule type" value="Genomic_DNA"/>
</dbReference>
<feature type="compositionally biased region" description="Basic residues" evidence="1">
    <location>
        <begin position="1"/>
        <end position="11"/>
    </location>
</feature>
<evidence type="ECO:0000256" key="1">
    <source>
        <dbReference type="SAM" id="MobiDB-lite"/>
    </source>
</evidence>
<proteinExistence type="predicted"/>
<organism evidence="2 3">
    <name type="scientific">Gossypium tomentosum</name>
    <name type="common">Hawaiian cotton</name>
    <name type="synonym">Gossypium sandvicense</name>
    <dbReference type="NCBI Taxonomy" id="34277"/>
    <lineage>
        <taxon>Eukaryota</taxon>
        <taxon>Viridiplantae</taxon>
        <taxon>Streptophyta</taxon>
        <taxon>Embryophyta</taxon>
        <taxon>Tracheophyta</taxon>
        <taxon>Spermatophyta</taxon>
        <taxon>Magnoliopsida</taxon>
        <taxon>eudicotyledons</taxon>
        <taxon>Gunneridae</taxon>
        <taxon>Pentapetalae</taxon>
        <taxon>rosids</taxon>
        <taxon>malvids</taxon>
        <taxon>Malvales</taxon>
        <taxon>Malvaceae</taxon>
        <taxon>Malvoideae</taxon>
        <taxon>Gossypium</taxon>
    </lineage>
</organism>